<name>A0ABQ3WVA9_9ACTN</name>
<accession>A0ABQ3WVA9</accession>
<evidence type="ECO:0000313" key="1">
    <source>
        <dbReference type="EMBL" id="GID50233.1"/>
    </source>
</evidence>
<protein>
    <recommendedName>
        <fullName evidence="2">Lipoprotein</fullName>
    </recommendedName>
</protein>
<sequence>MRWVVILLTTLLAGCASLGERSSAAEETARSFLQAVTDGDGAAACGALAPETEAEIDAPCEQNILSEALTAPSTVAESRVYGQSALVRFEDDAVFLAVFRDGWRVVAAGCTPRGERPYDCRIQGG</sequence>
<dbReference type="PROSITE" id="PS51257">
    <property type="entry name" value="PROKAR_LIPOPROTEIN"/>
    <property type="match status" value="1"/>
</dbReference>
<proteinExistence type="predicted"/>
<comment type="caution">
    <text evidence="1">The sequence shown here is derived from an EMBL/GenBank/DDBJ whole genome shotgun (WGS) entry which is preliminary data.</text>
</comment>
<dbReference type="EMBL" id="BOMF01000144">
    <property type="protein sequence ID" value="GID50233.1"/>
    <property type="molecule type" value="Genomic_DNA"/>
</dbReference>
<organism evidence="1">
    <name type="scientific">Actinoplanes campanulatus</name>
    <dbReference type="NCBI Taxonomy" id="113559"/>
    <lineage>
        <taxon>Bacteria</taxon>
        <taxon>Bacillati</taxon>
        <taxon>Actinomycetota</taxon>
        <taxon>Actinomycetes</taxon>
        <taxon>Micromonosporales</taxon>
        <taxon>Micromonosporaceae</taxon>
        <taxon>Actinoplanes</taxon>
    </lineage>
</organism>
<reference evidence="1" key="1">
    <citation type="submission" date="2021-01" db="EMBL/GenBank/DDBJ databases">
        <title>Whole genome shotgun sequence of Actinoplanes capillaceus NBRC 16408.</title>
        <authorList>
            <person name="Komaki H."/>
            <person name="Tamura T."/>
        </authorList>
    </citation>
    <scope>NUCLEOTIDE SEQUENCE [LARGE SCALE GENOMIC DNA]</scope>
    <source>
        <strain evidence="1">NBRC 16408</strain>
    </source>
</reference>
<evidence type="ECO:0008006" key="2">
    <source>
        <dbReference type="Google" id="ProtNLM"/>
    </source>
</evidence>
<dbReference type="RefSeq" id="WP_204300286.1">
    <property type="nucleotide sequence ID" value="NZ_BAAAGQ010000048.1"/>
</dbReference>
<gene>
    <name evidence="1" type="ORF">Aca07nite_75080</name>
</gene>